<evidence type="ECO:0000256" key="2">
    <source>
        <dbReference type="ARBA" id="ARBA00022946"/>
    </source>
</evidence>
<dbReference type="InterPro" id="IPR003690">
    <property type="entry name" value="MTERF"/>
</dbReference>
<name>A0A7S2LZQ5_9STRA</name>
<protein>
    <submittedName>
        <fullName evidence="3">Uncharacterized protein</fullName>
    </submittedName>
</protein>
<accession>A0A7S2LZQ5</accession>
<dbReference type="PANTHER" id="PTHR13068">
    <property type="entry name" value="CGI-12 PROTEIN-RELATED"/>
    <property type="match status" value="1"/>
</dbReference>
<organism evidence="3">
    <name type="scientific">Skeletonema marinoi</name>
    <dbReference type="NCBI Taxonomy" id="267567"/>
    <lineage>
        <taxon>Eukaryota</taxon>
        <taxon>Sar</taxon>
        <taxon>Stramenopiles</taxon>
        <taxon>Ochrophyta</taxon>
        <taxon>Bacillariophyta</taxon>
        <taxon>Coscinodiscophyceae</taxon>
        <taxon>Thalassiosirophycidae</taxon>
        <taxon>Thalassiosirales</taxon>
        <taxon>Skeletonemataceae</taxon>
        <taxon>Skeletonema</taxon>
        <taxon>Skeletonema marinoi-dohrnii complex</taxon>
    </lineage>
</organism>
<proteinExistence type="inferred from homology"/>
<gene>
    <name evidence="3" type="ORF">SMAR0320_LOCUS17080</name>
</gene>
<dbReference type="PANTHER" id="PTHR13068:SF173">
    <property type="entry name" value="EMB|CAB62602.1"/>
    <property type="match status" value="1"/>
</dbReference>
<evidence type="ECO:0000313" key="3">
    <source>
        <dbReference type="EMBL" id="CAD9619212.1"/>
    </source>
</evidence>
<dbReference type="Pfam" id="PF02536">
    <property type="entry name" value="mTERF"/>
    <property type="match status" value="1"/>
</dbReference>
<sequence length="528" mass="60219">MLQVAGVSISDANLKESVKFLLSLSGGSLKGINTIALDKPHLLLSTQALRERMMIRETLCRKVKQYWDFDEMATLVMSEIEFEYQLSLCDAKMLLHKKLNFTRKELDFVVSQQVRKDFPIDLAAKLDYLMSRDVSVDIEIAILTKPKLLSHTIEKLRSIPRALLRRSKLKAKLIYEEETKEMLLAFGFSSIDVTNIVSRSRILGMRHPQMILKPKLELLLSTWKKEDIITHASAKPLLFDKSLAELELLVKKGLPSSKTKNKASLGAGNIHQMEEIKAELNLTEAEFEHMFPNRQLGRDIMPTWQYLSTQVDSEDLKEALLSEPRILSLSLSKRIKPRMELLLVRGCDPADIVSIVLLSQKKADEFCLQCYFCREFELSQKQADRLLRKVLVDKQSRNCLQQKVEYLLPNAFGDSRKKIKDAMLKNPLMLKPALDQTIKPRVEVLQLLRSAGFNVTEHGPLLSMRNSEFTNGLLLYKSWSPEQTVDKPLTALPTNIHAAAVKELMPSSLAISFSDDDNRDVATVVQWR</sequence>
<keyword evidence="2" id="KW-0809">Transit peptide</keyword>
<evidence type="ECO:0000256" key="1">
    <source>
        <dbReference type="ARBA" id="ARBA00007692"/>
    </source>
</evidence>
<dbReference type="SMART" id="SM00733">
    <property type="entry name" value="Mterf"/>
    <property type="match status" value="2"/>
</dbReference>
<reference evidence="3" key="1">
    <citation type="submission" date="2021-01" db="EMBL/GenBank/DDBJ databases">
        <authorList>
            <person name="Corre E."/>
            <person name="Pelletier E."/>
            <person name="Niang G."/>
            <person name="Scheremetjew M."/>
            <person name="Finn R."/>
            <person name="Kale V."/>
            <person name="Holt S."/>
            <person name="Cochrane G."/>
            <person name="Meng A."/>
            <person name="Brown T."/>
            <person name="Cohen L."/>
        </authorList>
    </citation>
    <scope>NUCLEOTIDE SEQUENCE</scope>
    <source>
        <strain evidence="3">SM1012Den-03</strain>
    </source>
</reference>
<dbReference type="AlphaFoldDB" id="A0A7S2LZQ5"/>
<dbReference type="InterPro" id="IPR038538">
    <property type="entry name" value="MTERF_sf"/>
</dbReference>
<comment type="similarity">
    <text evidence="1">Belongs to the mTERF family.</text>
</comment>
<dbReference type="GO" id="GO:0003676">
    <property type="term" value="F:nucleic acid binding"/>
    <property type="evidence" value="ECO:0007669"/>
    <property type="project" value="InterPro"/>
</dbReference>
<dbReference type="EMBL" id="HBGZ01024085">
    <property type="protein sequence ID" value="CAD9619212.1"/>
    <property type="molecule type" value="Transcribed_RNA"/>
</dbReference>
<dbReference type="Gene3D" id="1.25.70.10">
    <property type="entry name" value="Transcription termination factor 3, mitochondrial"/>
    <property type="match status" value="1"/>
</dbReference>